<dbReference type="Proteomes" id="UP000254764">
    <property type="component" value="Unassembled WGS sequence"/>
</dbReference>
<sequence>MNLAPLVRPNQFFDYYWSIVEEDLDSDFGPSRYRAIFKDDDYAICRLVPDFPQLFSDEPIGH</sequence>
<gene>
    <name evidence="1" type="ORF">RHIZ70_4177</name>
</gene>
<proteinExistence type="predicted"/>
<keyword evidence="2" id="KW-1185">Reference proteome</keyword>
<dbReference type="EMBL" id="UEYP01000007">
    <property type="protein sequence ID" value="SSC68469.1"/>
    <property type="molecule type" value="Genomic_DNA"/>
</dbReference>
<accession>A0A376AKZ9</accession>
<evidence type="ECO:0000313" key="2">
    <source>
        <dbReference type="Proteomes" id="UP000254764"/>
    </source>
</evidence>
<protein>
    <submittedName>
        <fullName evidence="1">Uncharacterized protein</fullName>
    </submittedName>
</protein>
<name>A0A376AKZ9_9HYPH</name>
<reference evidence="2" key="1">
    <citation type="submission" date="2018-07" db="EMBL/GenBank/DDBJ databases">
        <authorList>
            <person name="Peiro R."/>
            <person name="Begona"/>
            <person name="Cbmso G."/>
            <person name="Lopez M."/>
            <person name="Gonzalez S."/>
        </authorList>
    </citation>
    <scope>NUCLEOTIDE SEQUENCE [LARGE SCALE GENOMIC DNA]</scope>
</reference>
<dbReference type="AlphaFoldDB" id="A0A376AKZ9"/>
<organism evidence="1 2">
    <name type="scientific">Ciceribacter selenitireducens ATCC BAA-1503</name>
    <dbReference type="NCBI Taxonomy" id="1336235"/>
    <lineage>
        <taxon>Bacteria</taxon>
        <taxon>Pseudomonadati</taxon>
        <taxon>Pseudomonadota</taxon>
        <taxon>Alphaproteobacteria</taxon>
        <taxon>Hyphomicrobiales</taxon>
        <taxon>Rhizobiaceae</taxon>
        <taxon>Ciceribacter</taxon>
    </lineage>
</organism>
<evidence type="ECO:0000313" key="1">
    <source>
        <dbReference type="EMBL" id="SSC68469.1"/>
    </source>
</evidence>